<evidence type="ECO:0000256" key="3">
    <source>
        <dbReference type="ARBA" id="ARBA00022755"/>
    </source>
</evidence>
<dbReference type="GO" id="GO:0006164">
    <property type="term" value="P:purine nucleotide biosynthetic process"/>
    <property type="evidence" value="ECO:0007669"/>
    <property type="project" value="UniProtKB-KW"/>
</dbReference>
<comment type="catalytic activity">
    <reaction evidence="9">
        <text>(6R)-5,10-methenyltetrahydrofolate + H2O = (6R)-10-formyltetrahydrofolate + H(+)</text>
        <dbReference type="Rhea" id="RHEA:23700"/>
        <dbReference type="ChEBI" id="CHEBI:15377"/>
        <dbReference type="ChEBI" id="CHEBI:15378"/>
        <dbReference type="ChEBI" id="CHEBI:57455"/>
        <dbReference type="ChEBI" id="CHEBI:195366"/>
        <dbReference type="EC" id="3.5.4.9"/>
    </reaction>
</comment>
<reference evidence="12 13" key="1">
    <citation type="submission" date="2018-02" db="EMBL/GenBank/DDBJ databases">
        <title>Genomic Reconstructions from Amazon Rainforest and Pasture Soil Reveal Novel Insights into the Physiology of Candidate Phyla in Tropical Sites.</title>
        <authorList>
            <person name="Kroeger M.E."/>
            <person name="Delmont T."/>
            <person name="Eren A.M."/>
            <person name="Guo J."/>
            <person name="Meyer K.M."/>
            <person name="Khan K."/>
            <person name="Rodrigues J.L.M."/>
            <person name="Bohannan B.J.M."/>
            <person name="Tringe S."/>
            <person name="Borges C.D."/>
            <person name="Tiedje J."/>
            <person name="Tsai S.M."/>
            <person name="Nusslein K."/>
        </authorList>
    </citation>
    <scope>NUCLEOTIDE SEQUENCE [LARGE SCALE GENOMIC DNA]</scope>
    <source>
        <strain evidence="12">Amazon FNV 2010 28 9</strain>
    </source>
</reference>
<dbReference type="Pfam" id="PF02882">
    <property type="entry name" value="THF_DHG_CYH_C"/>
    <property type="match status" value="2"/>
</dbReference>
<evidence type="ECO:0000256" key="8">
    <source>
        <dbReference type="ARBA" id="ARBA00023268"/>
    </source>
</evidence>
<gene>
    <name evidence="9" type="primary">folD</name>
    <name evidence="12" type="ORF">C5B42_01500</name>
</gene>
<keyword evidence="3 9" id="KW-0658">Purine biosynthesis</keyword>
<dbReference type="PANTHER" id="PTHR48099">
    <property type="entry name" value="C-1-TETRAHYDROFOLATE SYNTHASE, CYTOPLASMIC-RELATED"/>
    <property type="match status" value="1"/>
</dbReference>
<dbReference type="GO" id="GO:0000105">
    <property type="term" value="P:L-histidine biosynthetic process"/>
    <property type="evidence" value="ECO:0007669"/>
    <property type="project" value="UniProtKB-KW"/>
</dbReference>
<comment type="subunit">
    <text evidence="9">Homodimer.</text>
</comment>
<feature type="binding site" evidence="9">
    <location>
        <position position="284"/>
    </location>
    <ligand>
        <name>NADP(+)</name>
        <dbReference type="ChEBI" id="CHEBI:58349"/>
    </ligand>
</feature>
<dbReference type="SUPFAM" id="SSF53223">
    <property type="entry name" value="Aminoacid dehydrogenase-like, N-terminal domain"/>
    <property type="match status" value="1"/>
</dbReference>
<protein>
    <recommendedName>
        <fullName evidence="9">Bifunctional protein FolD</fullName>
    </recommendedName>
    <domain>
        <recommendedName>
            <fullName evidence="9">Methylenetetrahydrofolate dehydrogenase</fullName>
            <ecNumber evidence="9">1.5.1.5</ecNumber>
        </recommendedName>
    </domain>
    <domain>
        <recommendedName>
            <fullName evidence="9">Methenyltetrahydrofolate cyclohydrolase</fullName>
            <ecNumber evidence="9">3.5.4.9</ecNumber>
        </recommendedName>
    </domain>
</protein>
<evidence type="ECO:0000313" key="13">
    <source>
        <dbReference type="Proteomes" id="UP000246104"/>
    </source>
</evidence>
<comment type="similarity">
    <text evidence="9">Belongs to the tetrahydrofolate dehydrogenase/cyclohydrolase family.</text>
</comment>
<dbReference type="SUPFAM" id="SSF51735">
    <property type="entry name" value="NAD(P)-binding Rossmann-fold domains"/>
    <property type="match status" value="1"/>
</dbReference>
<dbReference type="EMBL" id="PSRQ01000022">
    <property type="protein sequence ID" value="PWU23820.1"/>
    <property type="molecule type" value="Genomic_DNA"/>
</dbReference>
<keyword evidence="9" id="KW-0368">Histidine biosynthesis</keyword>
<evidence type="ECO:0000256" key="7">
    <source>
        <dbReference type="ARBA" id="ARBA00023167"/>
    </source>
</evidence>
<comment type="caution">
    <text evidence="12">The sequence shown here is derived from an EMBL/GenBank/DDBJ whole genome shotgun (WGS) entry which is preliminary data.</text>
</comment>
<dbReference type="GO" id="GO:0004488">
    <property type="term" value="F:methylenetetrahydrofolate dehydrogenase (NADP+) activity"/>
    <property type="evidence" value="ECO:0007669"/>
    <property type="project" value="UniProtKB-UniRule"/>
</dbReference>
<dbReference type="Proteomes" id="UP000246104">
    <property type="component" value="Unassembled WGS sequence"/>
</dbReference>
<organism evidence="12 13">
    <name type="scientific">Candidatus Cerribacteria bacterium 'Amazon FNV 2010 28 9'</name>
    <dbReference type="NCBI Taxonomy" id="2081795"/>
    <lineage>
        <taxon>Bacteria</taxon>
        <taxon>Candidatus Cerribacteria</taxon>
    </lineage>
</organism>
<evidence type="ECO:0000256" key="1">
    <source>
        <dbReference type="ARBA" id="ARBA00004777"/>
    </source>
</evidence>
<sequence length="328" mass="36650">MSIIFDGKAFAHKKELQLKKEVDDLRSRGIVLRVKTFTFKEDAGSMLYTRLKKEAAARIGIMYEPVEYSLHDDIEQIAEAIKTASEEKGITGVMVQKPAKAVFNQESIVNRNFEDWWSTLTAAIDSNKDVDCLTKENLERIYNLSPLSKGRIQEELVDGGEYVIPATVRACLAILEEAKRVLSISNEEWKKKKTLVIGRSDIVGKPLAALLKQRCATVENWGRKELEKSIKKFSIFNFQFSKNIHKRDHFLTTDFDIIISAVGKPNLITGTRVKEGAIVIDVGAPKGDVERESVESTASFLTPVPGGVGPMTVICLMESIVEIGKNFL</sequence>
<dbReference type="GO" id="GO:0004477">
    <property type="term" value="F:methenyltetrahydrofolate cyclohydrolase activity"/>
    <property type="evidence" value="ECO:0007669"/>
    <property type="project" value="UniProtKB-UniRule"/>
</dbReference>
<dbReference type="InterPro" id="IPR046346">
    <property type="entry name" value="Aminoacid_DH-like_N_sf"/>
</dbReference>
<comment type="function">
    <text evidence="9">Catalyzes the oxidation of 5,10-methylenetetrahydrofolate to 5,10-methenyltetrahydrofolate and then the hydrolysis of 5,10-methenyltetrahydrofolate to 10-formyltetrahydrofolate.</text>
</comment>
<comment type="caution">
    <text evidence="9">Lacks conserved residue(s) required for the propagation of feature annotation.</text>
</comment>
<accession>A0A317JUM6</accession>
<evidence type="ECO:0000256" key="6">
    <source>
        <dbReference type="ARBA" id="ARBA00023002"/>
    </source>
</evidence>
<keyword evidence="5 9" id="KW-0521">NADP</keyword>
<dbReference type="Pfam" id="PF00763">
    <property type="entry name" value="THF_DHG_CYH"/>
    <property type="match status" value="1"/>
</dbReference>
<name>A0A317JUM6_9BACT</name>
<keyword evidence="6 9" id="KW-0560">Oxidoreductase</keyword>
<dbReference type="EC" id="1.5.1.5" evidence="9"/>
<keyword evidence="4 9" id="KW-0378">Hydrolase</keyword>
<keyword evidence="2 9" id="KW-0554">One-carbon metabolism</keyword>
<dbReference type="GO" id="GO:0009086">
    <property type="term" value="P:methionine biosynthetic process"/>
    <property type="evidence" value="ECO:0007669"/>
    <property type="project" value="UniProtKB-KW"/>
</dbReference>
<evidence type="ECO:0000256" key="9">
    <source>
        <dbReference type="HAMAP-Rule" id="MF_01576"/>
    </source>
</evidence>
<dbReference type="AlphaFoldDB" id="A0A317JUM6"/>
<dbReference type="PANTHER" id="PTHR48099:SF5">
    <property type="entry name" value="C-1-TETRAHYDROFOLATE SYNTHASE, CYTOPLASMIC"/>
    <property type="match status" value="1"/>
</dbReference>
<dbReference type="PROSITE" id="PS00767">
    <property type="entry name" value="THF_DHG_CYH_2"/>
    <property type="match status" value="1"/>
</dbReference>
<dbReference type="EC" id="3.5.4.9" evidence="9"/>
<evidence type="ECO:0000259" key="10">
    <source>
        <dbReference type="Pfam" id="PF00763"/>
    </source>
</evidence>
<dbReference type="Gene3D" id="3.40.50.720">
    <property type="entry name" value="NAD(P)-binding Rossmann-like Domain"/>
    <property type="match status" value="1"/>
</dbReference>
<dbReference type="InterPro" id="IPR036291">
    <property type="entry name" value="NAD(P)-bd_dom_sf"/>
</dbReference>
<keyword evidence="7 9" id="KW-0486">Methionine biosynthesis</keyword>
<evidence type="ECO:0000256" key="2">
    <source>
        <dbReference type="ARBA" id="ARBA00022563"/>
    </source>
</evidence>
<evidence type="ECO:0000313" key="12">
    <source>
        <dbReference type="EMBL" id="PWU23820.1"/>
    </source>
</evidence>
<dbReference type="InterPro" id="IPR020867">
    <property type="entry name" value="THF_DH/CycHdrlase_CS"/>
</dbReference>
<feature type="domain" description="Tetrahydrofolate dehydrogenase/cyclohydrolase NAD(P)-binding" evidence="11">
    <location>
        <begin position="181"/>
        <end position="222"/>
    </location>
</feature>
<dbReference type="HAMAP" id="MF_01576">
    <property type="entry name" value="THF_DHG_CYH"/>
    <property type="match status" value="1"/>
</dbReference>
<evidence type="ECO:0000256" key="5">
    <source>
        <dbReference type="ARBA" id="ARBA00022857"/>
    </source>
</evidence>
<keyword evidence="8 9" id="KW-0511">Multifunctional enzyme</keyword>
<dbReference type="InterPro" id="IPR020630">
    <property type="entry name" value="THF_DH/CycHdrlase_cat_dom"/>
</dbReference>
<dbReference type="InterPro" id="IPR000672">
    <property type="entry name" value="THF_DH/CycHdrlase"/>
</dbReference>
<evidence type="ECO:0000259" key="11">
    <source>
        <dbReference type="Pfam" id="PF02882"/>
    </source>
</evidence>
<dbReference type="Gene3D" id="3.40.50.10860">
    <property type="entry name" value="Leucine Dehydrogenase, chain A, domain 1"/>
    <property type="match status" value="1"/>
</dbReference>
<dbReference type="InterPro" id="IPR020631">
    <property type="entry name" value="THF_DH/CycHdrlase_NAD-bd_dom"/>
</dbReference>
<keyword evidence="9" id="KW-0028">Amino-acid biosynthesis</keyword>
<feature type="domain" description="Tetrahydrofolate dehydrogenase/cyclohydrolase catalytic" evidence="10">
    <location>
        <begin position="6"/>
        <end position="110"/>
    </location>
</feature>
<comment type="pathway">
    <text evidence="1 9">One-carbon metabolism; tetrahydrofolate interconversion.</text>
</comment>
<evidence type="ECO:0000256" key="4">
    <source>
        <dbReference type="ARBA" id="ARBA00022801"/>
    </source>
</evidence>
<proteinExistence type="inferred from homology"/>
<dbReference type="UniPathway" id="UPA00193"/>
<dbReference type="PRINTS" id="PR00085">
    <property type="entry name" value="THFDHDRGNASE"/>
</dbReference>
<feature type="binding site" evidence="9">
    <location>
        <begin position="198"/>
        <end position="200"/>
    </location>
    <ligand>
        <name>NADP(+)</name>
        <dbReference type="ChEBI" id="CHEBI:58349"/>
    </ligand>
</feature>
<dbReference type="GO" id="GO:0035999">
    <property type="term" value="P:tetrahydrofolate interconversion"/>
    <property type="evidence" value="ECO:0007669"/>
    <property type="project" value="UniProtKB-UniRule"/>
</dbReference>
<dbReference type="GO" id="GO:0005829">
    <property type="term" value="C:cytosol"/>
    <property type="evidence" value="ECO:0007669"/>
    <property type="project" value="TreeGrafter"/>
</dbReference>
<comment type="catalytic activity">
    <reaction evidence="9">
        <text>(6R)-5,10-methylene-5,6,7,8-tetrahydrofolate + NADP(+) = (6R)-5,10-methenyltetrahydrofolate + NADPH</text>
        <dbReference type="Rhea" id="RHEA:22812"/>
        <dbReference type="ChEBI" id="CHEBI:15636"/>
        <dbReference type="ChEBI" id="CHEBI:57455"/>
        <dbReference type="ChEBI" id="CHEBI:57783"/>
        <dbReference type="ChEBI" id="CHEBI:58349"/>
        <dbReference type="EC" id="1.5.1.5"/>
    </reaction>
</comment>
<feature type="domain" description="Tetrahydrofolate dehydrogenase/cyclohydrolase NAD(P)-binding" evidence="11">
    <location>
        <begin position="252"/>
        <end position="324"/>
    </location>
</feature>